<gene>
    <name evidence="6" type="primary">rluD_1</name>
    <name evidence="6" type="ORF">SG0102_03320</name>
</gene>
<dbReference type="Proteomes" id="UP000268059">
    <property type="component" value="Chromosome"/>
</dbReference>
<dbReference type="GO" id="GO:0140098">
    <property type="term" value="F:catalytic activity, acting on RNA"/>
    <property type="evidence" value="ECO:0007669"/>
    <property type="project" value="UniProtKB-ARBA"/>
</dbReference>
<dbReference type="CDD" id="cd02869">
    <property type="entry name" value="PseudoU_synth_RluA_like"/>
    <property type="match status" value="1"/>
</dbReference>
<name>A0A3G9JMG5_9FIRM</name>
<dbReference type="SUPFAM" id="SSF55120">
    <property type="entry name" value="Pseudouridine synthase"/>
    <property type="match status" value="1"/>
</dbReference>
<dbReference type="InterPro" id="IPR006145">
    <property type="entry name" value="PsdUridine_synth_RsuA/RluA"/>
</dbReference>
<evidence type="ECO:0000259" key="5">
    <source>
        <dbReference type="Pfam" id="PF00849"/>
    </source>
</evidence>
<dbReference type="InterPro" id="IPR006224">
    <property type="entry name" value="PsdUridine_synth_RluA-like_CS"/>
</dbReference>
<evidence type="ECO:0000256" key="3">
    <source>
        <dbReference type="PIRSR" id="PIRSR606225-1"/>
    </source>
</evidence>
<dbReference type="PANTHER" id="PTHR21600">
    <property type="entry name" value="MITOCHONDRIAL RNA PSEUDOURIDINE SYNTHASE"/>
    <property type="match status" value="1"/>
</dbReference>
<protein>
    <recommendedName>
        <fullName evidence="4">Pseudouridine synthase</fullName>
        <ecNumber evidence="4">5.4.99.-</ecNumber>
    </recommendedName>
</protein>
<keyword evidence="7" id="KW-1185">Reference proteome</keyword>
<evidence type="ECO:0000256" key="2">
    <source>
        <dbReference type="ARBA" id="ARBA00010876"/>
    </source>
</evidence>
<feature type="active site" evidence="3">
    <location>
        <position position="138"/>
    </location>
</feature>
<dbReference type="NCBIfam" id="TIGR00005">
    <property type="entry name" value="rluA_subfam"/>
    <property type="match status" value="1"/>
</dbReference>
<dbReference type="FunCoup" id="A0A3G9JMG5">
    <property type="interactions" value="251"/>
</dbReference>
<dbReference type="RefSeq" id="WP_125118349.1">
    <property type="nucleotide sequence ID" value="NZ_AP019309.1"/>
</dbReference>
<dbReference type="EMBL" id="AP019309">
    <property type="protein sequence ID" value="BBH25398.1"/>
    <property type="molecule type" value="Genomic_DNA"/>
</dbReference>
<dbReference type="InterPro" id="IPR050188">
    <property type="entry name" value="RluA_PseudoU_synthase"/>
</dbReference>
<reference evidence="6 7" key="1">
    <citation type="submission" date="2018-11" db="EMBL/GenBank/DDBJ databases">
        <title>Novel Erysipelotrichaceae bacterium isolated from small intestine of a swine.</title>
        <authorList>
            <person name="Kim J.S."/>
            <person name="Choe H."/>
            <person name="Lee Y.R."/>
            <person name="Kim K.M."/>
            <person name="Park D.S."/>
        </authorList>
    </citation>
    <scope>NUCLEOTIDE SEQUENCE [LARGE SCALE GENOMIC DNA]</scope>
    <source>
        <strain evidence="6 7">SG0102</strain>
    </source>
</reference>
<comment type="similarity">
    <text evidence="2 4">Belongs to the pseudouridine synthase RluA family.</text>
</comment>
<comment type="catalytic activity">
    <reaction evidence="1 4">
        <text>a uridine in RNA = a pseudouridine in RNA</text>
        <dbReference type="Rhea" id="RHEA:48348"/>
        <dbReference type="Rhea" id="RHEA-COMP:12068"/>
        <dbReference type="Rhea" id="RHEA-COMP:12069"/>
        <dbReference type="ChEBI" id="CHEBI:65314"/>
        <dbReference type="ChEBI" id="CHEBI:65315"/>
    </reaction>
</comment>
<dbReference type="Gene3D" id="3.30.2350.10">
    <property type="entry name" value="Pseudouridine synthase"/>
    <property type="match status" value="1"/>
</dbReference>
<dbReference type="OrthoDB" id="9807829at2"/>
<proteinExistence type="inferred from homology"/>
<dbReference type="PROSITE" id="PS01129">
    <property type="entry name" value="PSI_RLU"/>
    <property type="match status" value="1"/>
</dbReference>
<comment type="function">
    <text evidence="4">Responsible for synthesis of pseudouridine from uracil.</text>
</comment>
<keyword evidence="4" id="KW-0413">Isomerase</keyword>
<dbReference type="Pfam" id="PF00849">
    <property type="entry name" value="PseudoU_synth_2"/>
    <property type="match status" value="1"/>
</dbReference>
<evidence type="ECO:0000256" key="1">
    <source>
        <dbReference type="ARBA" id="ARBA00000073"/>
    </source>
</evidence>
<dbReference type="InterPro" id="IPR020103">
    <property type="entry name" value="PsdUridine_synth_cat_dom_sf"/>
</dbReference>
<dbReference type="KEGG" id="ebm:SG0102_03320"/>
<evidence type="ECO:0000313" key="6">
    <source>
        <dbReference type="EMBL" id="BBH25398.1"/>
    </source>
</evidence>
<dbReference type="GO" id="GO:0009982">
    <property type="term" value="F:pseudouridine synthase activity"/>
    <property type="evidence" value="ECO:0007669"/>
    <property type="project" value="InterPro"/>
</dbReference>
<dbReference type="GO" id="GO:0003723">
    <property type="term" value="F:RNA binding"/>
    <property type="evidence" value="ECO:0007669"/>
    <property type="project" value="InterPro"/>
</dbReference>
<sequence>MKFIKRADQLILTIDHTWDGKHLSDFFEAYHFSKKNKHLLHQYKDYTLNHEYVYDAPLKTGDILSLKAYERDDGMYRPVFEELDIVYEDDLLLIVNKPPFLPVYPAHQEDTHSLANYVSGYYASCGLDLPVRFIHRLDDDTSGLVIFCKSYLFQSYLDEMLKRKAIHRHYLAFTKGTFPDQKIHTIDADIARDRHNAKKMRVAPHGSHAITHYQCLENHSNYALVKCILETGRRHQIRVHMASIQHPLLGDPLYGKPFGSLHRQALHAYAIALIHPLTGEQLLVKSNLPPDLQSLTSLRHF</sequence>
<evidence type="ECO:0000313" key="7">
    <source>
        <dbReference type="Proteomes" id="UP000268059"/>
    </source>
</evidence>
<dbReference type="GO" id="GO:0000455">
    <property type="term" value="P:enzyme-directed rRNA pseudouridine synthesis"/>
    <property type="evidence" value="ECO:0007669"/>
    <property type="project" value="TreeGrafter"/>
</dbReference>
<dbReference type="InParanoid" id="A0A3G9JMG5"/>
<dbReference type="PANTHER" id="PTHR21600:SF87">
    <property type="entry name" value="RNA PSEUDOURIDYLATE SYNTHASE DOMAIN-CONTAINING PROTEIN 1"/>
    <property type="match status" value="1"/>
</dbReference>
<dbReference type="EC" id="5.4.99.-" evidence="4"/>
<feature type="domain" description="Pseudouridine synthase RsuA/RluA-like" evidence="5">
    <location>
        <begin position="92"/>
        <end position="243"/>
    </location>
</feature>
<dbReference type="AlphaFoldDB" id="A0A3G9JMG5"/>
<organism evidence="6 7">
    <name type="scientific">Intestinibaculum porci</name>
    <dbReference type="NCBI Taxonomy" id="2487118"/>
    <lineage>
        <taxon>Bacteria</taxon>
        <taxon>Bacillati</taxon>
        <taxon>Bacillota</taxon>
        <taxon>Erysipelotrichia</taxon>
        <taxon>Erysipelotrichales</taxon>
        <taxon>Erysipelotrichaceae</taxon>
        <taxon>Intestinibaculum</taxon>
    </lineage>
</organism>
<evidence type="ECO:0000256" key="4">
    <source>
        <dbReference type="RuleBase" id="RU362028"/>
    </source>
</evidence>
<dbReference type="InterPro" id="IPR006225">
    <property type="entry name" value="PsdUridine_synth_RluC/D"/>
</dbReference>
<accession>A0A3G9JMG5</accession>